<feature type="transmembrane region" description="Helical" evidence="1">
    <location>
        <begin position="301"/>
        <end position="321"/>
    </location>
</feature>
<protein>
    <recommendedName>
        <fullName evidence="2">Glycosyltransferase 2-like domain-containing protein</fullName>
    </recommendedName>
</protein>
<dbReference type="PANTHER" id="PTHR43685">
    <property type="entry name" value="GLYCOSYLTRANSFERASE"/>
    <property type="match status" value="1"/>
</dbReference>
<accession>A0A1F7HE53</accession>
<keyword evidence="1" id="KW-1133">Transmembrane helix</keyword>
<reference evidence="3 4" key="1">
    <citation type="journal article" date="2016" name="Nat. Commun.">
        <title>Thousands of microbial genomes shed light on interconnected biogeochemical processes in an aquifer system.</title>
        <authorList>
            <person name="Anantharaman K."/>
            <person name="Brown C.T."/>
            <person name="Hug L.A."/>
            <person name="Sharon I."/>
            <person name="Castelle C.J."/>
            <person name="Probst A.J."/>
            <person name="Thomas B.C."/>
            <person name="Singh A."/>
            <person name="Wilkins M.J."/>
            <person name="Karaoz U."/>
            <person name="Brodie E.L."/>
            <person name="Williams K.H."/>
            <person name="Hubbard S.S."/>
            <person name="Banfield J.F."/>
        </authorList>
    </citation>
    <scope>NUCLEOTIDE SEQUENCE [LARGE SCALE GENOMIC DNA]</scope>
</reference>
<comment type="caution">
    <text evidence="3">The sequence shown here is derived from an EMBL/GenBank/DDBJ whole genome shotgun (WGS) entry which is preliminary data.</text>
</comment>
<proteinExistence type="predicted"/>
<dbReference type="SUPFAM" id="SSF53448">
    <property type="entry name" value="Nucleotide-diphospho-sugar transferases"/>
    <property type="match status" value="1"/>
</dbReference>
<dbReference type="EMBL" id="MFZT01000046">
    <property type="protein sequence ID" value="OGK29498.1"/>
    <property type="molecule type" value="Genomic_DNA"/>
</dbReference>
<dbReference type="Gene3D" id="3.90.550.10">
    <property type="entry name" value="Spore Coat Polysaccharide Biosynthesis Protein SpsA, Chain A"/>
    <property type="match status" value="1"/>
</dbReference>
<feature type="domain" description="Glycosyltransferase 2-like" evidence="2">
    <location>
        <begin position="7"/>
        <end position="174"/>
    </location>
</feature>
<organism evidence="3 4">
    <name type="scientific">Candidatus Roizmanbacteria bacterium RIFCSPHIGHO2_02_FULL_43_11</name>
    <dbReference type="NCBI Taxonomy" id="1802043"/>
    <lineage>
        <taxon>Bacteria</taxon>
        <taxon>Candidatus Roizmaniibacteriota</taxon>
    </lineage>
</organism>
<keyword evidence="1" id="KW-0812">Transmembrane</keyword>
<sequence>MNKTRVSVIIPVLEINDYILDENLPAHARLTFKDFEVIVLPNTLPHNHAKIVQKYPWLRIIPTGSITRPALKRDIGAEAAKGDILAFIDDDAYPARSWLSQAMTLFEKENIMAVCGPGVLPSYTNIWEKVFDEIFKSWVGSGGFAYRFTKAPARYVDDYPSMNFLVRKDIFKKLGGFNNDFWPGEDSKLCEDIVYTLGGKILYSPLVLVHHHRRSDIPGYLRQHARYGFHRGAFFSHGDKNSRHVAYLVPAFFVIYLAGLILSFSFFSSMWPVVLSPLLLYIFLLFNLGSHAYSHTKSLKIAHLSAIVLFLTHMVYGIQFIKGFFVGLLRQENIYGKK</sequence>
<dbReference type="PANTHER" id="PTHR43685:SF3">
    <property type="entry name" value="SLR2126 PROTEIN"/>
    <property type="match status" value="1"/>
</dbReference>
<dbReference type="Pfam" id="PF00535">
    <property type="entry name" value="Glycos_transf_2"/>
    <property type="match status" value="1"/>
</dbReference>
<evidence type="ECO:0000313" key="3">
    <source>
        <dbReference type="EMBL" id="OGK29498.1"/>
    </source>
</evidence>
<dbReference type="Proteomes" id="UP000178098">
    <property type="component" value="Unassembled WGS sequence"/>
</dbReference>
<dbReference type="InterPro" id="IPR001173">
    <property type="entry name" value="Glyco_trans_2-like"/>
</dbReference>
<evidence type="ECO:0000259" key="2">
    <source>
        <dbReference type="Pfam" id="PF00535"/>
    </source>
</evidence>
<feature type="transmembrane region" description="Helical" evidence="1">
    <location>
        <begin position="245"/>
        <end position="264"/>
    </location>
</feature>
<gene>
    <name evidence="3" type="ORF">A3D08_00945</name>
</gene>
<evidence type="ECO:0000313" key="4">
    <source>
        <dbReference type="Proteomes" id="UP000178098"/>
    </source>
</evidence>
<name>A0A1F7HE53_9BACT</name>
<dbReference type="InterPro" id="IPR029044">
    <property type="entry name" value="Nucleotide-diphossugar_trans"/>
</dbReference>
<keyword evidence="1" id="KW-0472">Membrane</keyword>
<evidence type="ECO:0000256" key="1">
    <source>
        <dbReference type="SAM" id="Phobius"/>
    </source>
</evidence>
<feature type="transmembrane region" description="Helical" evidence="1">
    <location>
        <begin position="270"/>
        <end position="289"/>
    </location>
</feature>
<dbReference type="AlphaFoldDB" id="A0A1F7HE53"/>
<dbReference type="InterPro" id="IPR050834">
    <property type="entry name" value="Glycosyltransf_2"/>
</dbReference>